<reference evidence="1 2" key="1">
    <citation type="journal article" date="2024" name="Commun. Biol.">
        <title>Comparative genomic analysis of thermophilic fungi reveals convergent evolutionary adaptations and gene losses.</title>
        <authorList>
            <person name="Steindorff A.S."/>
            <person name="Aguilar-Pontes M.V."/>
            <person name="Robinson A.J."/>
            <person name="Andreopoulos B."/>
            <person name="LaButti K."/>
            <person name="Kuo A."/>
            <person name="Mondo S."/>
            <person name="Riley R."/>
            <person name="Otillar R."/>
            <person name="Haridas S."/>
            <person name="Lipzen A."/>
            <person name="Grimwood J."/>
            <person name="Schmutz J."/>
            <person name="Clum A."/>
            <person name="Reid I.D."/>
            <person name="Moisan M.C."/>
            <person name="Butler G."/>
            <person name="Nguyen T.T.M."/>
            <person name="Dewar K."/>
            <person name="Conant G."/>
            <person name="Drula E."/>
            <person name="Henrissat B."/>
            <person name="Hansel C."/>
            <person name="Singer S."/>
            <person name="Hutchinson M.I."/>
            <person name="de Vries R.P."/>
            <person name="Natvig D.O."/>
            <person name="Powell A.J."/>
            <person name="Tsang A."/>
            <person name="Grigoriev I.V."/>
        </authorList>
    </citation>
    <scope>NUCLEOTIDE SEQUENCE [LARGE SCALE GENOMIC DNA]</scope>
    <source>
        <strain evidence="1 2">CBS 494.80</strain>
    </source>
</reference>
<sequence length="511" mass="58494">MKTINGLTAVDSKSSFYAKRRVSARVQIIVNTYLTLYFTLLGFNSCSFSDTGKKRFQEVVVIALETQAWTFRAWLPLFQSRHRKDGRAKFETKAAKAWIEHIVALVPTMDAATDKALIRFETLATEIILTVLNQVTDLPTLRSLINASPVAFRLFGEYGSEITGNVIASSSITRLIPEIIHLMAYVRSSELPIHSLDELQRRVIEQRMDQQRSHDAWSPGALPKSCSSVVLRSILACADRISGLASDCLEIYLARLAMLEPQVLVDERFNYRLGHAPHFSAIPAWKMRPEGRKFTPLGKIEPPSWVERQRAERALWRIQLFYDLKAAAERSMLDWSSNDLMRLQDLEVDDFYLRSSFDSQYEEMNTMIDYIEIVWARESTDPGTSYTLPRLSLEQLQILDDYHLPMVDKDDHGLLLISAPACSLWRALRRDLNSPLKNVSFDPFSKLGFALWSGERLASLGLMNLHVQGSTMPHTNHFFSWKTILSDEEIRDMERVNEEIEQNNRTLDGLN</sequence>
<evidence type="ECO:0000313" key="2">
    <source>
        <dbReference type="Proteomes" id="UP001595075"/>
    </source>
</evidence>
<dbReference type="Proteomes" id="UP001595075">
    <property type="component" value="Unassembled WGS sequence"/>
</dbReference>
<proteinExistence type="predicted"/>
<gene>
    <name evidence="1" type="ORF">VTL71DRAFT_15481</name>
</gene>
<accession>A0ABR4CIW8</accession>
<dbReference type="EMBL" id="JAZHXI010000008">
    <property type="protein sequence ID" value="KAL2069143.1"/>
    <property type="molecule type" value="Genomic_DNA"/>
</dbReference>
<organism evidence="1 2">
    <name type="scientific">Oculimacula yallundae</name>
    <dbReference type="NCBI Taxonomy" id="86028"/>
    <lineage>
        <taxon>Eukaryota</taxon>
        <taxon>Fungi</taxon>
        <taxon>Dikarya</taxon>
        <taxon>Ascomycota</taxon>
        <taxon>Pezizomycotina</taxon>
        <taxon>Leotiomycetes</taxon>
        <taxon>Helotiales</taxon>
        <taxon>Ploettnerulaceae</taxon>
        <taxon>Oculimacula</taxon>
    </lineage>
</organism>
<keyword evidence="2" id="KW-1185">Reference proteome</keyword>
<name>A0ABR4CIW8_9HELO</name>
<protein>
    <submittedName>
        <fullName evidence="1">Uncharacterized protein</fullName>
    </submittedName>
</protein>
<comment type="caution">
    <text evidence="1">The sequence shown here is derived from an EMBL/GenBank/DDBJ whole genome shotgun (WGS) entry which is preliminary data.</text>
</comment>
<evidence type="ECO:0000313" key="1">
    <source>
        <dbReference type="EMBL" id="KAL2069143.1"/>
    </source>
</evidence>